<evidence type="ECO:0000259" key="3">
    <source>
        <dbReference type="Pfam" id="PF17517"/>
    </source>
</evidence>
<organism evidence="4 5">
    <name type="scientific">Batillaria attramentaria</name>
    <dbReference type="NCBI Taxonomy" id="370345"/>
    <lineage>
        <taxon>Eukaryota</taxon>
        <taxon>Metazoa</taxon>
        <taxon>Spiralia</taxon>
        <taxon>Lophotrochozoa</taxon>
        <taxon>Mollusca</taxon>
        <taxon>Gastropoda</taxon>
        <taxon>Caenogastropoda</taxon>
        <taxon>Sorbeoconcha</taxon>
        <taxon>Cerithioidea</taxon>
        <taxon>Batillariidae</taxon>
        <taxon>Batillaria</taxon>
    </lineage>
</organism>
<dbReference type="PANTHER" id="PTHR46534">
    <property type="entry name" value="IGGFC_BINDING DOMAIN-CONTAINING PROTEIN"/>
    <property type="match status" value="1"/>
</dbReference>
<feature type="domain" description="IgGFc-binding protein N-terminal" evidence="3">
    <location>
        <begin position="113"/>
        <end position="350"/>
    </location>
</feature>
<feature type="transmembrane region" description="Helical" evidence="2">
    <location>
        <begin position="952"/>
        <end position="981"/>
    </location>
</feature>
<proteinExistence type="predicted"/>
<sequence>MAFPTPCPSLSASDGDLRFRLALTSSPSNDYGVKVVVGSTAAVTLSPGQTSTQDVVYNGSMALRGSRLQQGKVVNVTVCSSKGWADILVHATLETLPSAQNSYMRANAAVRVPPTTWLSTDYTVATHCQNEHCLLAIVPAYDDTVVSITLRLRNSDTNNGSSPTLLYDDVVFQDGDVITEVLNQSLAVQVLCSACDMSGTRVVSSQPVAVLSGGEVTSAGDTSTTHGITLEFIPPTSSLGTQYIIATNPTNFAYTVKIVATQPGTRISVFGECLTTGEDSDAWTLDYPADRQSTVLEASEPVLVALIIEDATSPGDVRMVVLVPTSHWSSTGYEVVKPFPTSTNSLMIVVGVADMYAVRFSLGGQWLGPWMSSPSIELVQDMPDLAVIFVPIDQEQCHLSLTCNAFSSSACQPFWGYVGGAMVGNGGWALPLAYFGPPSEFSSSSSGSSGTTSGNILASVCVDTSPSTTATEYTLSDTAFDTSLISASSTAGYFTSDANQMMSDQLTSSPFQSVSDHNQLEASVSDVNSVSEITAFETPTTRMHSETVQFETRSTRSEYVLYETPAAMSTPSGNIPFETSTAVQSTTSENVRFGTPTAVSTPSVNVPFETPTAVSTPSEYVPYQTLTAVSTLSEDVLFETATEVSAPRLSENVQFQTSSTVSTLSETLQVETSSATDKSSGDFMLEASSGLQTSSDYAFLQISATVPMAPESVSSPAPSVTTAHGDTHSASAVSKTTYSSVITMSEVPTSAAITTAVVTEGATTATEGITALISGTPTATEGTTAVTEGTTITEGTMTMEGTTEGTTTATEGKTATTGTTEGIVAKEGSTTASEGTTMEREGTTTPTKRKTATEGTMATEATTPAAEGITTATEETSPATESIITTAEGITVTTKGTTTEGPRAKKMCSCRCKPAASLNRSKEVQPPENLSPARRKSKQGLTRSTDTRTSAAVLGCLGATVLVGVALIIACFDLVNALGLAKAHTRQRSSRSQRSHE</sequence>
<feature type="region of interest" description="Disordered" evidence="1">
    <location>
        <begin position="916"/>
        <end position="945"/>
    </location>
</feature>
<dbReference type="EMBL" id="JACVVK020000018">
    <property type="protein sequence ID" value="KAK7503794.1"/>
    <property type="molecule type" value="Genomic_DNA"/>
</dbReference>
<dbReference type="AlphaFoldDB" id="A0ABD0LVX0"/>
<evidence type="ECO:0000256" key="1">
    <source>
        <dbReference type="SAM" id="MobiDB-lite"/>
    </source>
</evidence>
<evidence type="ECO:0000313" key="5">
    <source>
        <dbReference type="Proteomes" id="UP001519460"/>
    </source>
</evidence>
<reference evidence="4 5" key="1">
    <citation type="journal article" date="2023" name="Sci. Data">
        <title>Genome assembly of the Korean intertidal mud-creeper Batillaria attramentaria.</title>
        <authorList>
            <person name="Patra A.K."/>
            <person name="Ho P.T."/>
            <person name="Jun S."/>
            <person name="Lee S.J."/>
            <person name="Kim Y."/>
            <person name="Won Y.J."/>
        </authorList>
    </citation>
    <scope>NUCLEOTIDE SEQUENCE [LARGE SCALE GENOMIC DNA]</scope>
    <source>
        <strain evidence="4">Wonlab-2016</strain>
    </source>
</reference>
<keyword evidence="2" id="KW-1133">Transmembrane helix</keyword>
<feature type="region of interest" description="Disordered" evidence="1">
    <location>
        <begin position="710"/>
        <end position="734"/>
    </location>
</feature>
<feature type="compositionally biased region" description="Low complexity" evidence="1">
    <location>
        <begin position="712"/>
        <end position="723"/>
    </location>
</feature>
<evidence type="ECO:0000256" key="2">
    <source>
        <dbReference type="SAM" id="Phobius"/>
    </source>
</evidence>
<keyword evidence="2" id="KW-0472">Membrane</keyword>
<gene>
    <name evidence="4" type="ORF">BaRGS_00004917</name>
</gene>
<keyword evidence="2" id="KW-0812">Transmembrane</keyword>
<dbReference type="PANTHER" id="PTHR46534:SF1">
    <property type="entry name" value="IGGFC-BINDING PROTEIN N-TERMINAL DOMAIN-CONTAINING PROTEIN"/>
    <property type="match status" value="1"/>
</dbReference>
<dbReference type="Proteomes" id="UP001519460">
    <property type="component" value="Unassembled WGS sequence"/>
</dbReference>
<feature type="region of interest" description="Disordered" evidence="1">
    <location>
        <begin position="828"/>
        <end position="859"/>
    </location>
</feature>
<dbReference type="Pfam" id="PF17517">
    <property type="entry name" value="IgGFc_binding"/>
    <property type="match status" value="1"/>
</dbReference>
<name>A0ABD0LVX0_9CAEN</name>
<accession>A0ABD0LVX0</accession>
<dbReference type="InterPro" id="IPR035234">
    <property type="entry name" value="IgGFc-bd_N"/>
</dbReference>
<evidence type="ECO:0000313" key="4">
    <source>
        <dbReference type="EMBL" id="KAK7503794.1"/>
    </source>
</evidence>
<comment type="caution">
    <text evidence="4">The sequence shown here is derived from an EMBL/GenBank/DDBJ whole genome shotgun (WGS) entry which is preliminary data.</text>
</comment>
<keyword evidence="5" id="KW-1185">Reference proteome</keyword>
<protein>
    <recommendedName>
        <fullName evidence="3">IgGFc-binding protein N-terminal domain-containing protein</fullName>
    </recommendedName>
</protein>